<feature type="transmembrane region" description="Helical" evidence="6">
    <location>
        <begin position="218"/>
        <end position="240"/>
    </location>
</feature>
<reference evidence="8" key="1">
    <citation type="submission" date="2023-10" db="EMBL/GenBank/DDBJ databases">
        <title>Genome assembly of Pristionchus species.</title>
        <authorList>
            <person name="Yoshida K."/>
            <person name="Sommer R.J."/>
        </authorList>
    </citation>
    <scope>NUCLEOTIDE SEQUENCE</scope>
    <source>
        <strain evidence="8">RS5133</strain>
    </source>
</reference>
<dbReference type="InterPro" id="IPR000609">
    <property type="entry name" value="7TM_GPCR_serpentine_rcpt_Srg"/>
</dbReference>
<dbReference type="Pfam" id="PF10323">
    <property type="entry name" value="7TM_GPCR_Srv"/>
    <property type="match status" value="1"/>
</dbReference>
<comment type="similarity">
    <text evidence="2 6">Belongs to the nematode receptor-like protein srg family.</text>
</comment>
<evidence type="ECO:0000313" key="9">
    <source>
        <dbReference type="Proteomes" id="UP001432322"/>
    </source>
</evidence>
<keyword evidence="3 6" id="KW-0812">Transmembrane</keyword>
<evidence type="ECO:0000256" key="1">
    <source>
        <dbReference type="ARBA" id="ARBA00004141"/>
    </source>
</evidence>
<dbReference type="GO" id="GO:0007606">
    <property type="term" value="P:sensory perception of chemical stimulus"/>
    <property type="evidence" value="ECO:0007669"/>
    <property type="project" value="UniProtKB-UniRule"/>
</dbReference>
<gene>
    <name evidence="8" type="ORF">PFISCL1PPCAC_27285</name>
</gene>
<evidence type="ECO:0000256" key="3">
    <source>
        <dbReference type="ARBA" id="ARBA00022692"/>
    </source>
</evidence>
<evidence type="ECO:0000256" key="7">
    <source>
        <dbReference type="SAM" id="MobiDB-lite"/>
    </source>
</evidence>
<comment type="subcellular location">
    <subcellularLocation>
        <location evidence="1">Membrane</location>
        <topology evidence="1">Multi-pass membrane protein</topology>
    </subcellularLocation>
</comment>
<dbReference type="EMBL" id="BTSY01000007">
    <property type="protein sequence ID" value="GMT35988.1"/>
    <property type="molecule type" value="Genomic_DNA"/>
</dbReference>
<feature type="transmembrane region" description="Helical" evidence="6">
    <location>
        <begin position="179"/>
        <end position="206"/>
    </location>
</feature>
<evidence type="ECO:0000256" key="5">
    <source>
        <dbReference type="ARBA" id="ARBA00023136"/>
    </source>
</evidence>
<feature type="transmembrane region" description="Helical" evidence="6">
    <location>
        <begin position="42"/>
        <end position="64"/>
    </location>
</feature>
<sequence>MAFDVLQSILFVYSCLSMIVYSTIIFSILTQRRSSPILKGSFFSLVVIHFVADFLMFVEFNILFRARKYGYLTFLFPDNSSALYIVPRISNALHYYVKIIVYVGQVYFALNRLTSALMPLDYNNIWTLIRIRVLTCIQWLLPLVAVLPVHLNMQFTMKYIKYADQATLRLETDKESTEIIAYIDMACSVICTILSLIMYIWTLLLVRRSTNRLASVELRLLVSALFVFVVLTLNTVIQVATVITNHIGMQEVMFINDLSYPMVDLIYTCQPWALLLCSSVMRKTVMNTVRRRSHKPVPLSAPTTEKEDCNTEAAS</sequence>
<feature type="transmembrane region" description="Helical" evidence="6">
    <location>
        <begin position="131"/>
        <end position="151"/>
    </location>
</feature>
<dbReference type="GO" id="GO:0004888">
    <property type="term" value="F:transmembrane signaling receptor activity"/>
    <property type="evidence" value="ECO:0007669"/>
    <property type="project" value="InterPro"/>
</dbReference>
<protein>
    <recommendedName>
        <fullName evidence="6">Serpentine receptor class gamma</fullName>
    </recommendedName>
</protein>
<keyword evidence="5 6" id="KW-0472">Membrane</keyword>
<feature type="transmembrane region" description="Helical" evidence="6">
    <location>
        <begin position="6"/>
        <end position="30"/>
    </location>
</feature>
<dbReference type="InterPro" id="IPR019426">
    <property type="entry name" value="7TM_GPCR_serpentine_rcpt_Srv"/>
</dbReference>
<feature type="transmembrane region" description="Helical" evidence="6">
    <location>
        <begin position="93"/>
        <end position="110"/>
    </location>
</feature>
<dbReference type="GO" id="GO:0016020">
    <property type="term" value="C:membrane"/>
    <property type="evidence" value="ECO:0007669"/>
    <property type="project" value="UniProtKB-SubCell"/>
</dbReference>
<dbReference type="AlphaFoldDB" id="A0AAV5WXD8"/>
<evidence type="ECO:0000256" key="6">
    <source>
        <dbReference type="RuleBase" id="RU280813"/>
    </source>
</evidence>
<dbReference type="PANTHER" id="PTHR31552">
    <property type="entry name" value="SERPENTINE RECEPTOR CLASS GAMMA"/>
    <property type="match status" value="1"/>
</dbReference>
<dbReference type="SUPFAM" id="SSF81321">
    <property type="entry name" value="Family A G protein-coupled receptor-like"/>
    <property type="match status" value="1"/>
</dbReference>
<dbReference type="Gene3D" id="1.20.1070.10">
    <property type="entry name" value="Rhodopsin 7-helix transmembrane proteins"/>
    <property type="match status" value="1"/>
</dbReference>
<dbReference type="Proteomes" id="UP001432322">
    <property type="component" value="Unassembled WGS sequence"/>
</dbReference>
<organism evidence="8 9">
    <name type="scientific">Pristionchus fissidentatus</name>
    <dbReference type="NCBI Taxonomy" id="1538716"/>
    <lineage>
        <taxon>Eukaryota</taxon>
        <taxon>Metazoa</taxon>
        <taxon>Ecdysozoa</taxon>
        <taxon>Nematoda</taxon>
        <taxon>Chromadorea</taxon>
        <taxon>Rhabditida</taxon>
        <taxon>Rhabditina</taxon>
        <taxon>Diplogasteromorpha</taxon>
        <taxon>Diplogasteroidea</taxon>
        <taxon>Neodiplogasteridae</taxon>
        <taxon>Pristionchus</taxon>
    </lineage>
</organism>
<proteinExistence type="inferred from homology"/>
<evidence type="ECO:0000256" key="4">
    <source>
        <dbReference type="ARBA" id="ARBA00022989"/>
    </source>
</evidence>
<feature type="region of interest" description="Disordered" evidence="7">
    <location>
        <begin position="293"/>
        <end position="315"/>
    </location>
</feature>
<dbReference type="PRINTS" id="PR00698">
    <property type="entry name" value="TMPROTEINSRG"/>
</dbReference>
<evidence type="ECO:0000256" key="2">
    <source>
        <dbReference type="ARBA" id="ARBA00005692"/>
    </source>
</evidence>
<feature type="transmembrane region" description="Helical" evidence="6">
    <location>
        <begin position="260"/>
        <end position="281"/>
    </location>
</feature>
<keyword evidence="9" id="KW-1185">Reference proteome</keyword>
<keyword evidence="4 6" id="KW-1133">Transmembrane helix</keyword>
<accession>A0AAV5WXD8</accession>
<evidence type="ECO:0000313" key="8">
    <source>
        <dbReference type="EMBL" id="GMT35988.1"/>
    </source>
</evidence>
<name>A0AAV5WXD8_9BILA</name>
<comment type="caution">
    <text evidence="8">The sequence shown here is derived from an EMBL/GenBank/DDBJ whole genome shotgun (WGS) entry which is preliminary data.</text>
</comment>
<dbReference type="PANTHER" id="PTHR31552:SF31">
    <property type="entry name" value="SERPENTINE RECEPTOR CLASS GAMMA"/>
    <property type="match status" value="1"/>
</dbReference>